<dbReference type="InterPro" id="IPR016186">
    <property type="entry name" value="C-type_lectin-like/link_sf"/>
</dbReference>
<dbReference type="InterPro" id="IPR016187">
    <property type="entry name" value="CTDL_fold"/>
</dbReference>
<evidence type="ECO:0000313" key="4">
    <source>
        <dbReference type="Proteomes" id="UP000762676"/>
    </source>
</evidence>
<dbReference type="Gene3D" id="3.10.100.10">
    <property type="entry name" value="Mannose-Binding Protein A, subunit A"/>
    <property type="match status" value="1"/>
</dbReference>
<keyword evidence="1" id="KW-1015">Disulfide bond</keyword>
<dbReference type="InterPro" id="IPR018378">
    <property type="entry name" value="C-type_lectin_CS"/>
</dbReference>
<evidence type="ECO:0000259" key="2">
    <source>
        <dbReference type="PROSITE" id="PS50041"/>
    </source>
</evidence>
<dbReference type="PROSITE" id="PS00615">
    <property type="entry name" value="C_TYPE_LECTIN_1"/>
    <property type="match status" value="1"/>
</dbReference>
<keyword evidence="4" id="KW-1185">Reference proteome</keyword>
<dbReference type="AlphaFoldDB" id="A0AAV4EEQ3"/>
<evidence type="ECO:0000256" key="1">
    <source>
        <dbReference type="ARBA" id="ARBA00023157"/>
    </source>
</evidence>
<dbReference type="Pfam" id="PF00059">
    <property type="entry name" value="Lectin_C"/>
    <property type="match status" value="1"/>
</dbReference>
<evidence type="ECO:0000313" key="3">
    <source>
        <dbReference type="EMBL" id="GFR59299.1"/>
    </source>
</evidence>
<dbReference type="Proteomes" id="UP000762676">
    <property type="component" value="Unassembled WGS sequence"/>
</dbReference>
<sequence>MIVTTGLHSLTNSMGMCATVSSDTLPSGNYSSDTCFTKNPYLCTIGASSYCDKPDRKQCNDIECWVLLPPPINKCVLRVNRNRNWFEARAHCDNLGGDLWNLHHPDDLKLVHEKLATNQQYWIGATNNGWNFAADSSAVTPGNTGTLRCGHMFREQGDFWKWADTVCDQKKKFICEFRK</sequence>
<organism evidence="3 4">
    <name type="scientific">Elysia marginata</name>
    <dbReference type="NCBI Taxonomy" id="1093978"/>
    <lineage>
        <taxon>Eukaryota</taxon>
        <taxon>Metazoa</taxon>
        <taxon>Spiralia</taxon>
        <taxon>Lophotrochozoa</taxon>
        <taxon>Mollusca</taxon>
        <taxon>Gastropoda</taxon>
        <taxon>Heterobranchia</taxon>
        <taxon>Euthyneura</taxon>
        <taxon>Panpulmonata</taxon>
        <taxon>Sacoglossa</taxon>
        <taxon>Placobranchoidea</taxon>
        <taxon>Plakobranchidae</taxon>
        <taxon>Elysia</taxon>
    </lineage>
</organism>
<dbReference type="InterPro" id="IPR050111">
    <property type="entry name" value="C-type_lectin/snaclec_domain"/>
</dbReference>
<dbReference type="SUPFAM" id="SSF56436">
    <property type="entry name" value="C-type lectin-like"/>
    <property type="match status" value="1"/>
</dbReference>
<dbReference type="PROSITE" id="PS50041">
    <property type="entry name" value="C_TYPE_LECTIN_2"/>
    <property type="match status" value="1"/>
</dbReference>
<dbReference type="InterPro" id="IPR001304">
    <property type="entry name" value="C-type_lectin-like"/>
</dbReference>
<name>A0AAV4EEQ3_9GAST</name>
<accession>A0AAV4EEQ3</accession>
<comment type="caution">
    <text evidence="3">The sequence shown here is derived from an EMBL/GenBank/DDBJ whole genome shotgun (WGS) entry which is preliminary data.</text>
</comment>
<dbReference type="PANTHER" id="PTHR22803">
    <property type="entry name" value="MANNOSE, PHOSPHOLIPASE, LECTIN RECEPTOR RELATED"/>
    <property type="match status" value="1"/>
</dbReference>
<gene>
    <name evidence="3" type="ORF">ElyMa_005382300</name>
</gene>
<feature type="domain" description="C-type lectin" evidence="2">
    <location>
        <begin position="73"/>
        <end position="176"/>
    </location>
</feature>
<dbReference type="SMART" id="SM00034">
    <property type="entry name" value="CLECT"/>
    <property type="match status" value="1"/>
</dbReference>
<dbReference type="CDD" id="cd00037">
    <property type="entry name" value="CLECT"/>
    <property type="match status" value="1"/>
</dbReference>
<proteinExistence type="predicted"/>
<protein>
    <submittedName>
        <fullName evidence="3">Lymphocyte antigen 75</fullName>
    </submittedName>
</protein>
<dbReference type="EMBL" id="BMAT01010709">
    <property type="protein sequence ID" value="GFR59299.1"/>
    <property type="molecule type" value="Genomic_DNA"/>
</dbReference>
<reference evidence="3 4" key="1">
    <citation type="journal article" date="2021" name="Elife">
        <title>Chloroplast acquisition without the gene transfer in kleptoplastic sea slugs, Plakobranchus ocellatus.</title>
        <authorList>
            <person name="Maeda T."/>
            <person name="Takahashi S."/>
            <person name="Yoshida T."/>
            <person name="Shimamura S."/>
            <person name="Takaki Y."/>
            <person name="Nagai Y."/>
            <person name="Toyoda A."/>
            <person name="Suzuki Y."/>
            <person name="Arimoto A."/>
            <person name="Ishii H."/>
            <person name="Satoh N."/>
            <person name="Nishiyama T."/>
            <person name="Hasebe M."/>
            <person name="Maruyama T."/>
            <person name="Minagawa J."/>
            <person name="Obokata J."/>
            <person name="Shigenobu S."/>
        </authorList>
    </citation>
    <scope>NUCLEOTIDE SEQUENCE [LARGE SCALE GENOMIC DNA]</scope>
</reference>